<dbReference type="Proteomes" id="UP000639772">
    <property type="component" value="Chromosome 9"/>
</dbReference>
<protein>
    <submittedName>
        <fullName evidence="1">Uncharacterized protein</fullName>
    </submittedName>
</protein>
<gene>
    <name evidence="1" type="ORF">HPP92_018172</name>
</gene>
<dbReference type="EMBL" id="JADCNM010000009">
    <property type="protein sequence ID" value="KAG0468844.1"/>
    <property type="molecule type" value="Genomic_DNA"/>
</dbReference>
<proteinExistence type="predicted"/>
<reference evidence="1 2" key="1">
    <citation type="journal article" date="2020" name="Nat. Food">
        <title>A phased Vanilla planifolia genome enables genetic improvement of flavour and production.</title>
        <authorList>
            <person name="Hasing T."/>
            <person name="Tang H."/>
            <person name="Brym M."/>
            <person name="Khazi F."/>
            <person name="Huang T."/>
            <person name="Chambers A.H."/>
        </authorList>
    </citation>
    <scope>NUCLEOTIDE SEQUENCE [LARGE SCALE GENOMIC DNA]</scope>
    <source>
        <tissue evidence="1">Leaf</tissue>
    </source>
</reference>
<name>A0A835QAM4_VANPL</name>
<dbReference type="PANTHER" id="PTHR33167">
    <property type="entry name" value="TRANSCRIPTION FACTOR, PUTATIVE (DUF863)-RELATED"/>
    <property type="match status" value="1"/>
</dbReference>
<evidence type="ECO:0000313" key="1">
    <source>
        <dbReference type="EMBL" id="KAG0468844.1"/>
    </source>
</evidence>
<sequence length="192" mass="22638">MESFLKHHDKERMKKAMLEQEDTFRQQVHELHRLYRVQRQLMKEMTTNKVKNMISKHMEKAISSCQPSYTDGHRERTKHHKMLALELPAEDYIKYNGEVAADIEHENEIELTLATGSSQRKKEEVAHTSVSVGSLYSVSVDTRGLTLFGTEWGMPKVEEMYLTAQCERDNGFEVEHRMRQERLQRPPWLLHV</sequence>
<dbReference type="AlphaFoldDB" id="A0A835QAM4"/>
<dbReference type="PANTHER" id="PTHR33167:SF26">
    <property type="entry name" value="EXPRESSED PROTEIN"/>
    <property type="match status" value="1"/>
</dbReference>
<accession>A0A835QAM4</accession>
<evidence type="ECO:0000313" key="2">
    <source>
        <dbReference type="Proteomes" id="UP000639772"/>
    </source>
</evidence>
<comment type="caution">
    <text evidence="1">The sequence shown here is derived from an EMBL/GenBank/DDBJ whole genome shotgun (WGS) entry which is preliminary data.</text>
</comment>
<dbReference type="OrthoDB" id="666348at2759"/>
<organism evidence="1 2">
    <name type="scientific">Vanilla planifolia</name>
    <name type="common">Vanilla</name>
    <dbReference type="NCBI Taxonomy" id="51239"/>
    <lineage>
        <taxon>Eukaryota</taxon>
        <taxon>Viridiplantae</taxon>
        <taxon>Streptophyta</taxon>
        <taxon>Embryophyta</taxon>
        <taxon>Tracheophyta</taxon>
        <taxon>Spermatophyta</taxon>
        <taxon>Magnoliopsida</taxon>
        <taxon>Liliopsida</taxon>
        <taxon>Asparagales</taxon>
        <taxon>Orchidaceae</taxon>
        <taxon>Vanilloideae</taxon>
        <taxon>Vanilleae</taxon>
        <taxon>Vanilla</taxon>
    </lineage>
</organism>